<dbReference type="EMBL" id="FPCA01000002">
    <property type="protein sequence ID" value="SFU62955.1"/>
    <property type="molecule type" value="Genomic_DNA"/>
</dbReference>
<evidence type="ECO:0000313" key="2">
    <source>
        <dbReference type="Proteomes" id="UP000182491"/>
    </source>
</evidence>
<gene>
    <name evidence="1" type="ORF">SAMN04487941_1595</name>
</gene>
<dbReference type="Pfam" id="PF02566">
    <property type="entry name" value="OsmC"/>
    <property type="match status" value="1"/>
</dbReference>
<name>A0A1I7HQC9_9BACT</name>
<dbReference type="Gene3D" id="3.30.300.20">
    <property type="match status" value="1"/>
</dbReference>
<dbReference type="PANTHER" id="PTHR39624">
    <property type="entry name" value="PROTEIN INVOLVED IN RIMO-MEDIATED BETA-METHYLTHIOLATION OF RIBOSOMAL PROTEIN S12 YCAO"/>
    <property type="match status" value="1"/>
</dbReference>
<evidence type="ECO:0000313" key="1">
    <source>
        <dbReference type="EMBL" id="SFU62955.1"/>
    </source>
</evidence>
<dbReference type="SUPFAM" id="SSF82784">
    <property type="entry name" value="OsmC-like"/>
    <property type="match status" value="1"/>
</dbReference>
<accession>A0A1I7HQC9</accession>
<proteinExistence type="predicted"/>
<keyword evidence="2" id="KW-1185">Reference proteome</keyword>
<dbReference type="PANTHER" id="PTHR39624:SF2">
    <property type="entry name" value="OSMC-LIKE PROTEIN"/>
    <property type="match status" value="1"/>
</dbReference>
<dbReference type="InterPro" id="IPR036102">
    <property type="entry name" value="OsmC/Ohrsf"/>
</dbReference>
<dbReference type="InterPro" id="IPR003718">
    <property type="entry name" value="OsmC/Ohr_fam"/>
</dbReference>
<dbReference type="Proteomes" id="UP000182491">
    <property type="component" value="Unassembled WGS sequence"/>
</dbReference>
<dbReference type="STRING" id="388950.GCA_001611675_01950"/>
<dbReference type="InterPro" id="IPR015946">
    <property type="entry name" value="KH_dom-like_a/b"/>
</dbReference>
<protein>
    <submittedName>
        <fullName evidence="1">Uncharacterized OsmC-related protein</fullName>
    </submittedName>
</protein>
<dbReference type="AlphaFoldDB" id="A0A1I7HQC9"/>
<organism evidence="1 2">
    <name type="scientific">Pontibacter akesuensis</name>
    <dbReference type="NCBI Taxonomy" id="388950"/>
    <lineage>
        <taxon>Bacteria</taxon>
        <taxon>Pseudomonadati</taxon>
        <taxon>Bacteroidota</taxon>
        <taxon>Cytophagia</taxon>
        <taxon>Cytophagales</taxon>
        <taxon>Hymenobacteraceae</taxon>
        <taxon>Pontibacter</taxon>
    </lineage>
</organism>
<sequence length="140" mass="15102">MDFIRMATIKSIYNGGLRTTAQHLASGNSIITDAPVDNNGKGEAFSPTDLVSAALGSCMMTIMGIVANRSDIDIEGMEVEITKIMAADPRRIGEVVVDFTMPAGKSYSDKEKAMLENAARTCPVALSLHPDTKQTVNFRY</sequence>
<reference evidence="2" key="1">
    <citation type="submission" date="2016-10" db="EMBL/GenBank/DDBJ databases">
        <authorList>
            <person name="Varghese N."/>
        </authorList>
    </citation>
    <scope>NUCLEOTIDE SEQUENCE [LARGE SCALE GENOMIC DNA]</scope>
    <source>
        <strain evidence="2">DSM 18820</strain>
    </source>
</reference>